<dbReference type="InterPro" id="IPR058634">
    <property type="entry name" value="AaeA-lik-b-barrel"/>
</dbReference>
<dbReference type="SUPFAM" id="SSF111369">
    <property type="entry name" value="HlyD-like secretion proteins"/>
    <property type="match status" value="2"/>
</dbReference>
<dbReference type="InterPro" id="IPR058625">
    <property type="entry name" value="MdtA-like_BSH"/>
</dbReference>
<proteinExistence type="predicted"/>
<dbReference type="Pfam" id="PF25963">
    <property type="entry name" value="Beta-barrel_AAEA"/>
    <property type="match status" value="1"/>
</dbReference>
<dbReference type="STRING" id="1122214.Mame_02905"/>
<reference evidence="5 6" key="1">
    <citation type="submission" date="2017-03" db="EMBL/GenBank/DDBJ databases">
        <title>Foreign affairs: Plasmid Transfer between Roseobacters and Rhizobia.</title>
        <authorList>
            <person name="Bartling P."/>
            <person name="Bunk B."/>
            <person name="Overmann J."/>
            <person name="Brinkmann H."/>
            <person name="Petersen J."/>
        </authorList>
    </citation>
    <scope>NUCLEOTIDE SEQUENCE [LARGE SCALE GENOMIC DNA]</scope>
    <source>
        <strain evidence="5 6">MACL11</strain>
    </source>
</reference>
<dbReference type="RefSeq" id="WP_018063220.1">
    <property type="nucleotide sequence ID" value="NZ_AQWH01000002.1"/>
</dbReference>
<dbReference type="AlphaFoldDB" id="A0A1U9Z3I2"/>
<keyword evidence="2" id="KW-0472">Membrane</keyword>
<dbReference type="GO" id="GO:0055085">
    <property type="term" value="P:transmembrane transport"/>
    <property type="evidence" value="ECO:0007669"/>
    <property type="project" value="InterPro"/>
</dbReference>
<feature type="domain" description="Multidrug resistance protein MdtA-like barrel-sandwich hybrid" evidence="3">
    <location>
        <begin position="74"/>
        <end position="260"/>
    </location>
</feature>
<feature type="transmembrane region" description="Helical" evidence="2">
    <location>
        <begin position="30"/>
        <end position="51"/>
    </location>
</feature>
<evidence type="ECO:0000313" key="5">
    <source>
        <dbReference type="EMBL" id="AQZ52228.1"/>
    </source>
</evidence>
<evidence type="ECO:0000259" key="4">
    <source>
        <dbReference type="Pfam" id="PF25963"/>
    </source>
</evidence>
<keyword evidence="1" id="KW-0175">Coiled coil</keyword>
<dbReference type="InterPro" id="IPR050739">
    <property type="entry name" value="MFP"/>
</dbReference>
<accession>A0A1U9Z3I2</accession>
<gene>
    <name evidence="5" type="primary">mdtN_2</name>
    <name evidence="5" type="ORF">Mame_02905</name>
</gene>
<organism evidence="5 6">
    <name type="scientific">Martelella mediterranea DSM 17316</name>
    <dbReference type="NCBI Taxonomy" id="1122214"/>
    <lineage>
        <taxon>Bacteria</taxon>
        <taxon>Pseudomonadati</taxon>
        <taxon>Pseudomonadota</taxon>
        <taxon>Alphaproteobacteria</taxon>
        <taxon>Hyphomicrobiales</taxon>
        <taxon>Aurantimonadaceae</taxon>
        <taxon>Martelella</taxon>
    </lineage>
</organism>
<dbReference type="EMBL" id="CP020330">
    <property type="protein sequence ID" value="AQZ52228.1"/>
    <property type="molecule type" value="Genomic_DNA"/>
</dbReference>
<feature type="coiled-coil region" evidence="1">
    <location>
        <begin position="112"/>
        <end position="164"/>
    </location>
</feature>
<dbReference type="Pfam" id="PF25917">
    <property type="entry name" value="BSH_RND"/>
    <property type="match status" value="1"/>
</dbReference>
<keyword evidence="6" id="KW-1185">Reference proteome</keyword>
<keyword evidence="2" id="KW-0812">Transmembrane</keyword>
<dbReference type="PANTHER" id="PTHR30386">
    <property type="entry name" value="MEMBRANE FUSION SUBUNIT OF EMRAB-TOLC MULTIDRUG EFFLUX PUMP"/>
    <property type="match status" value="1"/>
</dbReference>
<dbReference type="OrthoDB" id="9811754at2"/>
<evidence type="ECO:0000256" key="2">
    <source>
        <dbReference type="SAM" id="Phobius"/>
    </source>
</evidence>
<dbReference type="Gene3D" id="2.40.50.100">
    <property type="match status" value="1"/>
</dbReference>
<evidence type="ECO:0000313" key="6">
    <source>
        <dbReference type="Proteomes" id="UP000191135"/>
    </source>
</evidence>
<feature type="domain" description="p-hydroxybenzoic acid efflux pump subunit AaeA-like beta-barrel" evidence="4">
    <location>
        <begin position="271"/>
        <end position="363"/>
    </location>
</feature>
<dbReference type="eggNOG" id="COG1566">
    <property type="taxonomic scope" value="Bacteria"/>
</dbReference>
<dbReference type="Proteomes" id="UP000191135">
    <property type="component" value="Chromosome"/>
</dbReference>
<evidence type="ECO:0000259" key="3">
    <source>
        <dbReference type="Pfam" id="PF25917"/>
    </source>
</evidence>
<name>A0A1U9Z3I2_9HYPH</name>
<dbReference type="Gene3D" id="2.40.30.170">
    <property type="match status" value="1"/>
</dbReference>
<protein>
    <submittedName>
        <fullName evidence="5">Multidrug resistance protein MdtN</fullName>
    </submittedName>
</protein>
<keyword evidence="2" id="KW-1133">Transmembrane helix</keyword>
<evidence type="ECO:0000256" key="1">
    <source>
        <dbReference type="SAM" id="Coils"/>
    </source>
</evidence>
<dbReference type="KEGG" id="mmed:Mame_02905"/>
<dbReference type="Gene3D" id="1.10.287.470">
    <property type="entry name" value="Helix hairpin bin"/>
    <property type="match status" value="1"/>
</dbReference>
<sequence>MAGANANTQPDQEVGARTDSFAAQASVRRLFIPVFAVFAVVASIGVVTINWNSWFARAIRQSTTDATISADISNLSAQISGVISSFPVADYQRVTKGQLIAQIDPRTYQAAVSVAKANLESAKATLENLSNQVALQNAVIEAARANARSAKAKQAQTAEEYRRQQTLEGATSRQLVQQAQAADLEARAAVESADAAIDQQQAQLRVLKGQEPLLRAKVKAAQGALDTAQINQGFSRIHAPFDGVLGKRQVHVGDFVTAGSGIVSEIPLPDIYVVANYKETQLSQMKVGDTASIRVDTFPGKTLSGHVEDISPASGSVFALLPPDNASGNYTKVVQRIPVKIAIDPEQPLVQHLRPGMSVTVTVDTSDETGR</sequence>
<dbReference type="PANTHER" id="PTHR30386:SF24">
    <property type="entry name" value="MULTIDRUG RESISTANCE EFFLUX PUMP"/>
    <property type="match status" value="1"/>
</dbReference>